<gene>
    <name evidence="1" type="ORF">BT63DRAFT_423370</name>
</gene>
<reference evidence="1" key="1">
    <citation type="journal article" date="2020" name="Stud. Mycol.">
        <title>101 Dothideomycetes genomes: a test case for predicting lifestyles and emergence of pathogens.</title>
        <authorList>
            <person name="Haridas S."/>
            <person name="Albert R."/>
            <person name="Binder M."/>
            <person name="Bloem J."/>
            <person name="Labutti K."/>
            <person name="Salamov A."/>
            <person name="Andreopoulos B."/>
            <person name="Baker S."/>
            <person name="Barry K."/>
            <person name="Bills G."/>
            <person name="Bluhm B."/>
            <person name="Cannon C."/>
            <person name="Castanera R."/>
            <person name="Culley D."/>
            <person name="Daum C."/>
            <person name="Ezra D."/>
            <person name="Gonzalez J."/>
            <person name="Henrissat B."/>
            <person name="Kuo A."/>
            <person name="Liang C."/>
            <person name="Lipzen A."/>
            <person name="Lutzoni F."/>
            <person name="Magnuson J."/>
            <person name="Mondo S."/>
            <person name="Nolan M."/>
            <person name="Ohm R."/>
            <person name="Pangilinan J."/>
            <person name="Park H.-J."/>
            <person name="Ramirez L."/>
            <person name="Alfaro M."/>
            <person name="Sun H."/>
            <person name="Tritt A."/>
            <person name="Yoshinaga Y."/>
            <person name="Zwiers L.-H."/>
            <person name="Turgeon B."/>
            <person name="Goodwin S."/>
            <person name="Spatafora J."/>
            <person name="Crous P."/>
            <person name="Grigoriev I."/>
        </authorList>
    </citation>
    <scope>NUCLEOTIDE SEQUENCE</scope>
    <source>
        <strain evidence="1">CBS 115976</strain>
    </source>
</reference>
<organism evidence="1 2">
    <name type="scientific">Microthyrium microscopicum</name>
    <dbReference type="NCBI Taxonomy" id="703497"/>
    <lineage>
        <taxon>Eukaryota</taxon>
        <taxon>Fungi</taxon>
        <taxon>Dikarya</taxon>
        <taxon>Ascomycota</taxon>
        <taxon>Pezizomycotina</taxon>
        <taxon>Dothideomycetes</taxon>
        <taxon>Dothideomycetes incertae sedis</taxon>
        <taxon>Microthyriales</taxon>
        <taxon>Microthyriaceae</taxon>
        <taxon>Microthyrium</taxon>
    </lineage>
</organism>
<dbReference type="InterPro" id="IPR043472">
    <property type="entry name" value="Macro_dom-like"/>
</dbReference>
<name>A0A6A6UI41_9PEZI</name>
<dbReference type="SUPFAM" id="SSF52949">
    <property type="entry name" value="Macro domain-like"/>
    <property type="match status" value="2"/>
</dbReference>
<evidence type="ECO:0000313" key="1">
    <source>
        <dbReference type="EMBL" id="KAF2671117.1"/>
    </source>
</evidence>
<protein>
    <submittedName>
        <fullName evidence="1">Macro domain-like protein</fullName>
    </submittedName>
</protein>
<sequence length="278" mass="31081">MSSSSTSATTLPRIHLLTRFASNATAFKSAIKKYYPALNSKTNITVHTSSLARLPATVTYDAIVSPANSYGFMDGAFDDAISILLSPNPRAGYGWTTRKVQSRLYETWRGYAPPGSCTVVDVRRDAEWWDLKRAENSSDDGGRAGVVEVDVERDGVGQQEDGSGHKHECKYIALCPTMRVPRRVLWDREVVFECVWALLCAIDVHNRQAREGERIDSILMTPLATGVGRVSEERWAAQCVLAMKYWVEAVEQPDKWGQLEWNTVYDESSTEIDATHDL</sequence>
<proteinExistence type="predicted"/>
<evidence type="ECO:0000313" key="2">
    <source>
        <dbReference type="Proteomes" id="UP000799302"/>
    </source>
</evidence>
<keyword evidence="2" id="KW-1185">Reference proteome</keyword>
<dbReference type="AlphaFoldDB" id="A0A6A6UI41"/>
<dbReference type="Gene3D" id="3.40.220.10">
    <property type="entry name" value="Leucine Aminopeptidase, subunit E, domain 1"/>
    <property type="match status" value="1"/>
</dbReference>
<dbReference type="OrthoDB" id="6082470at2759"/>
<accession>A0A6A6UI41</accession>
<dbReference type="EMBL" id="MU004233">
    <property type="protein sequence ID" value="KAF2671117.1"/>
    <property type="molecule type" value="Genomic_DNA"/>
</dbReference>
<dbReference type="Proteomes" id="UP000799302">
    <property type="component" value="Unassembled WGS sequence"/>
</dbReference>